<dbReference type="PANTHER" id="PTHR22743:SF165">
    <property type="entry name" value="BTB AND MATH DOMAIN CONTAINING-RELATED"/>
    <property type="match status" value="1"/>
</dbReference>
<evidence type="ECO:0000256" key="1">
    <source>
        <dbReference type="SAM" id="MobiDB-lite"/>
    </source>
</evidence>
<gene>
    <name evidence="3" type="primary">Cnig_chr_X.g24769</name>
    <name evidence="3" type="ORF">B9Z55_024769</name>
</gene>
<dbReference type="Pfam" id="PF00651">
    <property type="entry name" value="BTB"/>
    <property type="match status" value="1"/>
</dbReference>
<name>A0A2G5SVZ8_9PELO</name>
<dbReference type="InterPro" id="IPR000210">
    <property type="entry name" value="BTB/POZ_dom"/>
</dbReference>
<evidence type="ECO:0000259" key="2">
    <source>
        <dbReference type="Pfam" id="PF00651"/>
    </source>
</evidence>
<feature type="region of interest" description="Disordered" evidence="1">
    <location>
        <begin position="1"/>
        <end position="24"/>
    </location>
</feature>
<keyword evidence="4" id="KW-1185">Reference proteome</keyword>
<sequence length="157" mass="17192">MASSSNAPQAANKPSGAPKPMDFTGTEPSLTDGVVFVDGQKCHISKTHIARHSMFFENMFFERGFQEANQEMVEIKEVSAEGFLGIAGCWLDLLSRKRLCIGSWRAEVPCVEADTDVTTVLLEDPGESDEQSMRAVLQSTMKFLGFQGKSPTRAGKQ</sequence>
<dbReference type="SUPFAM" id="SSF54695">
    <property type="entry name" value="POZ domain"/>
    <property type="match status" value="1"/>
</dbReference>
<dbReference type="AlphaFoldDB" id="A0A2G5SVZ8"/>
<evidence type="ECO:0000313" key="3">
    <source>
        <dbReference type="EMBL" id="PIC19113.1"/>
    </source>
</evidence>
<dbReference type="InterPro" id="IPR011333">
    <property type="entry name" value="SKP1/BTB/POZ_sf"/>
</dbReference>
<dbReference type="EMBL" id="PDUG01000006">
    <property type="protein sequence ID" value="PIC19113.1"/>
    <property type="molecule type" value="Genomic_DNA"/>
</dbReference>
<feature type="domain" description="BTB" evidence="2">
    <location>
        <begin position="29"/>
        <end position="83"/>
    </location>
</feature>
<proteinExistence type="predicted"/>
<dbReference type="PANTHER" id="PTHR22743">
    <property type="entry name" value="MEPRIN/TRAF-LIKE MATH FAMILY-C.ELEGANS"/>
    <property type="match status" value="1"/>
</dbReference>
<evidence type="ECO:0000313" key="4">
    <source>
        <dbReference type="Proteomes" id="UP000230233"/>
    </source>
</evidence>
<dbReference type="Proteomes" id="UP000230233">
    <property type="component" value="Chromosome X"/>
</dbReference>
<dbReference type="Gene3D" id="3.30.710.10">
    <property type="entry name" value="Potassium Channel Kv1.1, Chain A"/>
    <property type="match status" value="1"/>
</dbReference>
<protein>
    <recommendedName>
        <fullName evidence="2">BTB domain-containing protein</fullName>
    </recommendedName>
</protein>
<dbReference type="InterPro" id="IPR052664">
    <property type="entry name" value="BTB-MATH_domain_protein"/>
</dbReference>
<accession>A0A2G5SVZ8</accession>
<comment type="caution">
    <text evidence="3">The sequence shown here is derived from an EMBL/GenBank/DDBJ whole genome shotgun (WGS) entry which is preliminary data.</text>
</comment>
<organism evidence="3 4">
    <name type="scientific">Caenorhabditis nigoni</name>
    <dbReference type="NCBI Taxonomy" id="1611254"/>
    <lineage>
        <taxon>Eukaryota</taxon>
        <taxon>Metazoa</taxon>
        <taxon>Ecdysozoa</taxon>
        <taxon>Nematoda</taxon>
        <taxon>Chromadorea</taxon>
        <taxon>Rhabditida</taxon>
        <taxon>Rhabditina</taxon>
        <taxon>Rhabditomorpha</taxon>
        <taxon>Rhabditoidea</taxon>
        <taxon>Rhabditidae</taxon>
        <taxon>Peloderinae</taxon>
        <taxon>Caenorhabditis</taxon>
    </lineage>
</organism>
<reference evidence="4" key="1">
    <citation type="submission" date="2017-10" db="EMBL/GenBank/DDBJ databases">
        <title>Rapid genome shrinkage in a self-fertile nematode reveals novel sperm competition proteins.</title>
        <authorList>
            <person name="Yin D."/>
            <person name="Schwarz E.M."/>
            <person name="Thomas C.G."/>
            <person name="Felde R.L."/>
            <person name="Korf I.F."/>
            <person name="Cutter A.D."/>
            <person name="Schartner C.M."/>
            <person name="Ralston E.J."/>
            <person name="Meyer B.J."/>
            <person name="Haag E.S."/>
        </authorList>
    </citation>
    <scope>NUCLEOTIDE SEQUENCE [LARGE SCALE GENOMIC DNA]</scope>
    <source>
        <strain evidence="4">JU1422</strain>
    </source>
</reference>